<keyword evidence="2" id="KW-1185">Reference proteome</keyword>
<accession>K0B1H5</accession>
<sequence length="96" mass="11079">MVNTDILLEYMLNFRVECHHRLDMMPGDVTDLPIFIYEGAQKASREQTIAEFNLSEEEGKILDKVGEFFLTTIKERDHYGEADDLTVEAIKSGTFF</sequence>
<name>K0B1H5_GOTA9</name>
<dbReference type="EMBL" id="CP003326">
    <property type="protein sequence ID" value="AFS78536.1"/>
    <property type="molecule type" value="Genomic_DNA"/>
</dbReference>
<protein>
    <submittedName>
        <fullName evidence="1">Uncharacterized protein</fullName>
    </submittedName>
</protein>
<dbReference type="KEGG" id="cad:Curi_c15270"/>
<evidence type="ECO:0000313" key="2">
    <source>
        <dbReference type="Proteomes" id="UP000006094"/>
    </source>
</evidence>
<dbReference type="AlphaFoldDB" id="K0B1H5"/>
<dbReference type="RefSeq" id="WP_014967672.1">
    <property type="nucleotide sequence ID" value="NC_018664.1"/>
</dbReference>
<evidence type="ECO:0000313" key="1">
    <source>
        <dbReference type="EMBL" id="AFS78536.1"/>
    </source>
</evidence>
<dbReference type="Proteomes" id="UP000006094">
    <property type="component" value="Chromosome"/>
</dbReference>
<gene>
    <name evidence="1" type="ordered locus">Curi_c15270</name>
</gene>
<organism evidence="1 2">
    <name type="scientific">Gottschalkia acidurici (strain ATCC 7906 / DSM 604 / BCRC 14475 / CIP 104303 / KCTC 5404 / NCIMB 10678 / 9a)</name>
    <name type="common">Clostridium acidurici</name>
    <dbReference type="NCBI Taxonomy" id="1128398"/>
    <lineage>
        <taxon>Bacteria</taxon>
        <taxon>Bacillati</taxon>
        <taxon>Bacillota</taxon>
        <taxon>Tissierellia</taxon>
        <taxon>Tissierellales</taxon>
        <taxon>Gottschalkiaceae</taxon>
        <taxon>Gottschalkia</taxon>
    </lineage>
</organism>
<dbReference type="OrthoDB" id="1707643at2"/>
<dbReference type="HOGENOM" id="CLU_2354725_0_0_9"/>
<proteinExistence type="predicted"/>
<reference evidence="1 2" key="1">
    <citation type="journal article" date="2012" name="PLoS ONE">
        <title>The purine-utilizing bacterium Clostridium acidurici 9a: a genome-guided metabolic reconsideration.</title>
        <authorList>
            <person name="Hartwich K."/>
            <person name="Poehlein A."/>
            <person name="Daniel R."/>
        </authorList>
    </citation>
    <scope>NUCLEOTIDE SEQUENCE [LARGE SCALE GENOMIC DNA]</scope>
    <source>
        <strain evidence="2">ATCC 7906 / DSM 604 / BCRC 14475 / CIP 104303 / KCTC 5404 / NCIMB 10678 / 9a</strain>
    </source>
</reference>